<protein>
    <recommendedName>
        <fullName evidence="3">RiboL-PSP-HEPN domain-containing protein</fullName>
    </recommendedName>
</protein>
<dbReference type="EMBL" id="CP032382">
    <property type="protein sequence ID" value="AYB34754.1"/>
    <property type="molecule type" value="Genomic_DNA"/>
</dbReference>
<dbReference type="OrthoDB" id="9844233at2"/>
<dbReference type="Proteomes" id="UP000266183">
    <property type="component" value="Chromosome"/>
</dbReference>
<accession>A0A385SV11</accession>
<dbReference type="RefSeq" id="WP_119758012.1">
    <property type="nucleotide sequence ID" value="NZ_CP032382.1"/>
</dbReference>
<evidence type="ECO:0000313" key="1">
    <source>
        <dbReference type="EMBL" id="AYB34754.1"/>
    </source>
</evidence>
<dbReference type="KEGG" id="chk:D4L85_31075"/>
<proteinExistence type="predicted"/>
<evidence type="ECO:0000313" key="2">
    <source>
        <dbReference type="Proteomes" id="UP000266183"/>
    </source>
</evidence>
<reference evidence="2" key="1">
    <citation type="submission" date="2018-09" db="EMBL/GenBank/DDBJ databases">
        <title>Chryseolinea sp. KIS68-18 isolated from soil.</title>
        <authorList>
            <person name="Weon H.-Y."/>
            <person name="Kwon S.-W."/>
            <person name="Lee S.A."/>
        </authorList>
    </citation>
    <scope>NUCLEOTIDE SEQUENCE [LARGE SCALE GENOMIC DNA]</scope>
    <source>
        <strain evidence="2">KIS68-18</strain>
    </source>
</reference>
<keyword evidence="2" id="KW-1185">Reference proteome</keyword>
<organism evidence="1 2">
    <name type="scientific">Chryseolinea soli</name>
    <dbReference type="NCBI Taxonomy" id="2321403"/>
    <lineage>
        <taxon>Bacteria</taxon>
        <taxon>Pseudomonadati</taxon>
        <taxon>Bacteroidota</taxon>
        <taxon>Cytophagia</taxon>
        <taxon>Cytophagales</taxon>
        <taxon>Fulvivirgaceae</taxon>
        <taxon>Chryseolinea</taxon>
    </lineage>
</organism>
<name>A0A385SV11_9BACT</name>
<sequence length="209" mass="24262">MPKQTDLPKLKKNSLRKVELSKLRFQLFEVTVRSKDYLLLRWVAAMSLIELHAIWERYAELRLIVALNHNPTHFISENGIKGIKSIPRGLSQVLTRGNKDYFDFRTIADLISQGNRLVGKNKNPFAFLKGTDDLKYLDTLNAIRNRIAHASEKSLRDYKEKVKGSFGMKYIPEPDEFLNALDLRRHSPVYGRKRLFVLHEIVSKAIRNS</sequence>
<gene>
    <name evidence="1" type="ORF">D4L85_31075</name>
</gene>
<dbReference type="AlphaFoldDB" id="A0A385SV11"/>
<evidence type="ECO:0008006" key="3">
    <source>
        <dbReference type="Google" id="ProtNLM"/>
    </source>
</evidence>